<keyword evidence="2 3" id="KW-0786">Thiamine pyrophosphate</keyword>
<dbReference type="EMBL" id="FJNE01000011">
    <property type="protein sequence ID" value="CZR01902.1"/>
    <property type="molecule type" value="Genomic_DNA"/>
</dbReference>
<evidence type="ECO:0000313" key="8">
    <source>
        <dbReference type="Proteomes" id="UP000242754"/>
    </source>
</evidence>
<evidence type="ECO:0000259" key="6">
    <source>
        <dbReference type="Pfam" id="PF02776"/>
    </source>
</evidence>
<dbReference type="InterPro" id="IPR012000">
    <property type="entry name" value="Thiamin_PyroP_enz_cen_dom"/>
</dbReference>
<dbReference type="PANTHER" id="PTHR18968:SF14">
    <property type="entry name" value="GLYOXYLATE CARBOLIGASE"/>
    <property type="match status" value="1"/>
</dbReference>
<dbReference type="GO" id="GO:0030976">
    <property type="term" value="F:thiamine pyrophosphate binding"/>
    <property type="evidence" value="ECO:0007669"/>
    <property type="project" value="InterPro"/>
</dbReference>
<dbReference type="Gene3D" id="3.40.50.970">
    <property type="match status" value="2"/>
</dbReference>
<dbReference type="RefSeq" id="WP_087034191.1">
    <property type="nucleotide sequence ID" value="NZ_FJNE01000011.1"/>
</dbReference>
<dbReference type="GO" id="GO:0005948">
    <property type="term" value="C:acetolactate synthase complex"/>
    <property type="evidence" value="ECO:0007669"/>
    <property type="project" value="TreeGrafter"/>
</dbReference>
<evidence type="ECO:0000313" key="7">
    <source>
        <dbReference type="EMBL" id="CZR01902.1"/>
    </source>
</evidence>
<dbReference type="Pfam" id="PF02776">
    <property type="entry name" value="TPP_enzyme_N"/>
    <property type="match status" value="1"/>
</dbReference>
<dbReference type="Pfam" id="PF00205">
    <property type="entry name" value="TPP_enzyme_M"/>
    <property type="match status" value="1"/>
</dbReference>
<dbReference type="SUPFAM" id="SSF52467">
    <property type="entry name" value="DHS-like NAD/FAD-binding domain"/>
    <property type="match status" value="1"/>
</dbReference>
<dbReference type="GO" id="GO:0009028">
    <property type="term" value="F:tartronate-semialdehyde synthase activity"/>
    <property type="evidence" value="ECO:0007669"/>
    <property type="project" value="TreeGrafter"/>
</dbReference>
<evidence type="ECO:0000256" key="2">
    <source>
        <dbReference type="ARBA" id="ARBA00023052"/>
    </source>
</evidence>
<evidence type="ECO:0008006" key="9">
    <source>
        <dbReference type="Google" id="ProtNLM"/>
    </source>
</evidence>
<reference evidence="7 8" key="1">
    <citation type="submission" date="2016-02" db="EMBL/GenBank/DDBJ databases">
        <authorList>
            <person name="Wen L."/>
            <person name="He K."/>
            <person name="Yang H."/>
        </authorList>
    </citation>
    <scope>NUCLEOTIDE SEQUENCE [LARGE SCALE GENOMIC DNA]</scope>
    <source>
        <strain evidence="7">Trichococcus palustris</strain>
    </source>
</reference>
<dbReference type="STRING" id="140314.SAMN04488076_12712"/>
<dbReference type="SUPFAM" id="SSF52518">
    <property type="entry name" value="Thiamin diphosphate-binding fold (THDP-binding)"/>
    <property type="match status" value="2"/>
</dbReference>
<feature type="domain" description="Thiamine pyrophosphate enzyme TPP-binding" evidence="5">
    <location>
        <begin position="385"/>
        <end position="539"/>
    </location>
</feature>
<name>A0A143YYA9_9LACT</name>
<dbReference type="GO" id="GO:0050660">
    <property type="term" value="F:flavin adenine dinucleotide binding"/>
    <property type="evidence" value="ECO:0007669"/>
    <property type="project" value="TreeGrafter"/>
</dbReference>
<dbReference type="GO" id="GO:0000287">
    <property type="term" value="F:magnesium ion binding"/>
    <property type="evidence" value="ECO:0007669"/>
    <property type="project" value="InterPro"/>
</dbReference>
<evidence type="ECO:0000259" key="4">
    <source>
        <dbReference type="Pfam" id="PF00205"/>
    </source>
</evidence>
<dbReference type="PANTHER" id="PTHR18968">
    <property type="entry name" value="THIAMINE PYROPHOSPHATE ENZYMES"/>
    <property type="match status" value="1"/>
</dbReference>
<dbReference type="InterPro" id="IPR029061">
    <property type="entry name" value="THDP-binding"/>
</dbReference>
<gene>
    <name evidence="7" type="ORF">Tpal_2693</name>
</gene>
<dbReference type="OrthoDB" id="4494979at2"/>
<comment type="similarity">
    <text evidence="1 3">Belongs to the TPP enzyme family.</text>
</comment>
<evidence type="ECO:0000256" key="3">
    <source>
        <dbReference type="RuleBase" id="RU362132"/>
    </source>
</evidence>
<dbReference type="FunFam" id="3.40.50.970:FF:000007">
    <property type="entry name" value="Acetolactate synthase"/>
    <property type="match status" value="1"/>
</dbReference>
<dbReference type="InterPro" id="IPR029035">
    <property type="entry name" value="DHS-like_NAD/FAD-binding_dom"/>
</dbReference>
<protein>
    <recommendedName>
        <fullName evidence="9">Glyoxylate carboligase</fullName>
    </recommendedName>
</protein>
<dbReference type="InterPro" id="IPR011766">
    <property type="entry name" value="TPP_enzyme_TPP-bd"/>
</dbReference>
<organism evidence="7 8">
    <name type="scientific">Trichococcus palustris</name>
    <dbReference type="NCBI Taxonomy" id="140314"/>
    <lineage>
        <taxon>Bacteria</taxon>
        <taxon>Bacillati</taxon>
        <taxon>Bacillota</taxon>
        <taxon>Bacilli</taxon>
        <taxon>Lactobacillales</taxon>
        <taxon>Carnobacteriaceae</taxon>
        <taxon>Trichococcus</taxon>
    </lineage>
</organism>
<evidence type="ECO:0000256" key="1">
    <source>
        <dbReference type="ARBA" id="ARBA00007812"/>
    </source>
</evidence>
<sequence length="560" mass="60419">MLVAEAIVQILEKEGIEDVFGIPGAGINPVYKYLELSDSIKHMVMRHEEACSHAADGYYRSSGKMAVAACTAGPGATNFVTGIYTANIDSIPFLALTGQSVRSQLNKDAFQSVDIVAIAKPIVKGAWCVMDPNETVSIFREAFRVAREGKPGPILIDLPLDVQMAEIDFDINSYEPYKIERPAPDMNKIKAAIELLANAKAPVMIMGGGVVLSEATQECVELAEALKIPVITTYMAKGGIPVNHPLNAGHAGIQVGGPLGNKVLSEADVVLGIGCRFTDRHTGDIKVYAEGRKFIHIDIEPSQIGKIIPAEIGIVADARLAIEALLTEAKQAAHFTEKGLVSQLPTLRAELARKTDFESSPIKPQRVFKEMNEVFGDEVMFTTGCGLTQIWSGQLQDINRPRKYLPSGGAGTLGFDIPGAIGASVGAPGNKIVTVLGDFGFTFMVEEIAVAAVNEIPLVVVIVNNSYLGLIRQNQKYGYDFNYAVHMPENQIPANEGGMDYVKVAEGFACEGERVFNAEDIKPALERAYAAKKPYIVDIVCEELTDCAMGPNIKAVREFD</sequence>
<dbReference type="Pfam" id="PF02775">
    <property type="entry name" value="TPP_enzyme_C"/>
    <property type="match status" value="1"/>
</dbReference>
<dbReference type="InterPro" id="IPR045229">
    <property type="entry name" value="TPP_enz"/>
</dbReference>
<accession>A0A143YYA9</accession>
<dbReference type="Proteomes" id="UP000242754">
    <property type="component" value="Unassembled WGS sequence"/>
</dbReference>
<feature type="domain" description="Thiamine pyrophosphate enzyme N-terminal TPP-binding" evidence="6">
    <location>
        <begin position="2"/>
        <end position="117"/>
    </location>
</feature>
<evidence type="ECO:0000259" key="5">
    <source>
        <dbReference type="Pfam" id="PF02775"/>
    </source>
</evidence>
<keyword evidence="8" id="KW-1185">Reference proteome</keyword>
<feature type="domain" description="Thiamine pyrophosphate enzyme central" evidence="4">
    <location>
        <begin position="189"/>
        <end position="325"/>
    </location>
</feature>
<dbReference type="GO" id="GO:0009099">
    <property type="term" value="P:L-valine biosynthetic process"/>
    <property type="evidence" value="ECO:0007669"/>
    <property type="project" value="TreeGrafter"/>
</dbReference>
<proteinExistence type="inferred from homology"/>
<dbReference type="Gene3D" id="3.40.50.1220">
    <property type="entry name" value="TPP-binding domain"/>
    <property type="match status" value="1"/>
</dbReference>
<dbReference type="InterPro" id="IPR012001">
    <property type="entry name" value="Thiamin_PyroP_enz_TPP-bd_dom"/>
</dbReference>
<dbReference type="AlphaFoldDB" id="A0A143YYA9"/>
<dbReference type="GO" id="GO:0009097">
    <property type="term" value="P:isoleucine biosynthetic process"/>
    <property type="evidence" value="ECO:0007669"/>
    <property type="project" value="TreeGrafter"/>
</dbReference>
<dbReference type="CDD" id="cd07035">
    <property type="entry name" value="TPP_PYR_POX_like"/>
    <property type="match status" value="1"/>
</dbReference>